<dbReference type="EMBL" id="JAXQNO010000006">
    <property type="protein sequence ID" value="KAK4795749.1"/>
    <property type="molecule type" value="Genomic_DNA"/>
</dbReference>
<evidence type="ECO:0000256" key="1">
    <source>
        <dbReference type="SAM" id="MobiDB-lite"/>
    </source>
</evidence>
<name>A0AAN7M1P6_TRANT</name>
<evidence type="ECO:0000313" key="3">
    <source>
        <dbReference type="Proteomes" id="UP001346149"/>
    </source>
</evidence>
<proteinExistence type="predicted"/>
<dbReference type="AlphaFoldDB" id="A0AAN7M1P6"/>
<evidence type="ECO:0000313" key="2">
    <source>
        <dbReference type="EMBL" id="KAK4795749.1"/>
    </source>
</evidence>
<organism evidence="2 3">
    <name type="scientific">Trapa natans</name>
    <name type="common">Water chestnut</name>
    <dbReference type="NCBI Taxonomy" id="22666"/>
    <lineage>
        <taxon>Eukaryota</taxon>
        <taxon>Viridiplantae</taxon>
        <taxon>Streptophyta</taxon>
        <taxon>Embryophyta</taxon>
        <taxon>Tracheophyta</taxon>
        <taxon>Spermatophyta</taxon>
        <taxon>Magnoliopsida</taxon>
        <taxon>eudicotyledons</taxon>
        <taxon>Gunneridae</taxon>
        <taxon>Pentapetalae</taxon>
        <taxon>rosids</taxon>
        <taxon>malvids</taxon>
        <taxon>Myrtales</taxon>
        <taxon>Lythraceae</taxon>
        <taxon>Trapa</taxon>
    </lineage>
</organism>
<keyword evidence="3" id="KW-1185">Reference proteome</keyword>
<feature type="compositionally biased region" description="Basic and acidic residues" evidence="1">
    <location>
        <begin position="39"/>
        <end position="52"/>
    </location>
</feature>
<dbReference type="Proteomes" id="UP001346149">
    <property type="component" value="Unassembled WGS sequence"/>
</dbReference>
<sequence>MKLFSSPSSPSGRFRRMSTACDRRSRPLLSHGALLLPDDPGRDPDRDRDFQHLQRQQPHGSDHGGNLGRGVVARGCRGTEGCNCGLTHLFSSELGLMSVLAKWKRPAGLGEIEPLSPIGDDLSVSVKAESCQMDDLDRTGWGKRTTYSYDGV</sequence>
<feature type="region of interest" description="Disordered" evidence="1">
    <location>
        <begin position="1"/>
        <end position="70"/>
    </location>
</feature>
<accession>A0AAN7M1P6</accession>
<comment type="caution">
    <text evidence="2">The sequence shown here is derived from an EMBL/GenBank/DDBJ whole genome shotgun (WGS) entry which is preliminary data.</text>
</comment>
<protein>
    <submittedName>
        <fullName evidence="2">Uncharacterized protein</fullName>
    </submittedName>
</protein>
<gene>
    <name evidence="2" type="ORF">SAY86_028075</name>
</gene>
<feature type="compositionally biased region" description="Low complexity" evidence="1">
    <location>
        <begin position="1"/>
        <end position="11"/>
    </location>
</feature>
<reference evidence="2 3" key="1">
    <citation type="journal article" date="2023" name="Hortic Res">
        <title>Pangenome of water caltrop reveals structural variations and asymmetric subgenome divergence after allopolyploidization.</title>
        <authorList>
            <person name="Zhang X."/>
            <person name="Chen Y."/>
            <person name="Wang L."/>
            <person name="Yuan Y."/>
            <person name="Fang M."/>
            <person name="Shi L."/>
            <person name="Lu R."/>
            <person name="Comes H.P."/>
            <person name="Ma Y."/>
            <person name="Chen Y."/>
            <person name="Huang G."/>
            <person name="Zhou Y."/>
            <person name="Zheng Z."/>
            <person name="Qiu Y."/>
        </authorList>
    </citation>
    <scope>NUCLEOTIDE SEQUENCE [LARGE SCALE GENOMIC DNA]</scope>
    <source>
        <strain evidence="2">F231</strain>
    </source>
</reference>